<sequence length="98" mass="10596">MERPWELKVVCGADETDKGFAATNNSDDGDFLGSGITHYAAERSWELEVVCGSDETSRAFAATAAAAMAASDLPRFLLPESRAPATFSFALRFHAMMM</sequence>
<reference evidence="1" key="1">
    <citation type="submission" date="2024-02" db="EMBL/GenBank/DDBJ databases">
        <authorList>
            <consortium name="ELIXIR-Norway"/>
            <consortium name="Elixir Norway"/>
        </authorList>
    </citation>
    <scope>NUCLEOTIDE SEQUENCE</scope>
</reference>
<name>A0ABP0U6Y6_9BRYO</name>
<accession>A0ABP0U6Y6</accession>
<proteinExistence type="predicted"/>
<dbReference type="EMBL" id="OZ019894">
    <property type="protein sequence ID" value="CAK9214465.1"/>
    <property type="molecule type" value="Genomic_DNA"/>
</dbReference>
<keyword evidence="2" id="KW-1185">Reference proteome</keyword>
<organism evidence="1 2">
    <name type="scientific">Sphagnum troendelagicum</name>
    <dbReference type="NCBI Taxonomy" id="128251"/>
    <lineage>
        <taxon>Eukaryota</taxon>
        <taxon>Viridiplantae</taxon>
        <taxon>Streptophyta</taxon>
        <taxon>Embryophyta</taxon>
        <taxon>Bryophyta</taxon>
        <taxon>Sphagnophytina</taxon>
        <taxon>Sphagnopsida</taxon>
        <taxon>Sphagnales</taxon>
        <taxon>Sphagnaceae</taxon>
        <taxon>Sphagnum</taxon>
    </lineage>
</organism>
<dbReference type="Proteomes" id="UP001497512">
    <property type="component" value="Chromosome 2"/>
</dbReference>
<protein>
    <submittedName>
        <fullName evidence="1">Uncharacterized protein</fullName>
    </submittedName>
</protein>
<gene>
    <name evidence="1" type="ORF">CSSPTR1EN2_LOCUS12245</name>
</gene>
<evidence type="ECO:0000313" key="2">
    <source>
        <dbReference type="Proteomes" id="UP001497512"/>
    </source>
</evidence>
<evidence type="ECO:0000313" key="1">
    <source>
        <dbReference type="EMBL" id="CAK9214465.1"/>
    </source>
</evidence>